<dbReference type="EMBL" id="JALJOS010000010">
    <property type="protein sequence ID" value="KAK9833898.1"/>
    <property type="molecule type" value="Genomic_DNA"/>
</dbReference>
<gene>
    <name evidence="2" type="ORF">WJX74_009392</name>
</gene>
<sequence length="137" mass="15021">MSRRRFHRRISKQFVPSSTAAARIIRLELLVDKQAAALAAGNAQLVKLQIRSRSLSRDVQPGLRELEQKLEQQSAVLRKLADSTDQSNQDANQLREQLAALQGAVAKQFELVLRALKAGEAVATAPKSAAQKAVRQG</sequence>
<feature type="coiled-coil region" evidence="1">
    <location>
        <begin position="63"/>
        <end position="104"/>
    </location>
</feature>
<accession>A0AAW1RJM5</accession>
<proteinExistence type="predicted"/>
<name>A0AAW1RJM5_9CHLO</name>
<dbReference type="Proteomes" id="UP001438707">
    <property type="component" value="Unassembled WGS sequence"/>
</dbReference>
<evidence type="ECO:0000313" key="2">
    <source>
        <dbReference type="EMBL" id="KAK9833898.1"/>
    </source>
</evidence>
<comment type="caution">
    <text evidence="2">The sequence shown here is derived from an EMBL/GenBank/DDBJ whole genome shotgun (WGS) entry which is preliminary data.</text>
</comment>
<evidence type="ECO:0000256" key="1">
    <source>
        <dbReference type="SAM" id="Coils"/>
    </source>
</evidence>
<keyword evidence="1" id="KW-0175">Coiled coil</keyword>
<keyword evidence="3" id="KW-1185">Reference proteome</keyword>
<organism evidence="2 3">
    <name type="scientific">Apatococcus lobatus</name>
    <dbReference type="NCBI Taxonomy" id="904363"/>
    <lineage>
        <taxon>Eukaryota</taxon>
        <taxon>Viridiplantae</taxon>
        <taxon>Chlorophyta</taxon>
        <taxon>core chlorophytes</taxon>
        <taxon>Trebouxiophyceae</taxon>
        <taxon>Chlorellales</taxon>
        <taxon>Chlorellaceae</taxon>
        <taxon>Apatococcus</taxon>
    </lineage>
</organism>
<reference evidence="2 3" key="1">
    <citation type="journal article" date="2024" name="Nat. Commun.">
        <title>Phylogenomics reveals the evolutionary origins of lichenization in chlorophyte algae.</title>
        <authorList>
            <person name="Puginier C."/>
            <person name="Libourel C."/>
            <person name="Otte J."/>
            <person name="Skaloud P."/>
            <person name="Haon M."/>
            <person name="Grisel S."/>
            <person name="Petersen M."/>
            <person name="Berrin J.G."/>
            <person name="Delaux P.M."/>
            <person name="Dal Grande F."/>
            <person name="Keller J."/>
        </authorList>
    </citation>
    <scope>NUCLEOTIDE SEQUENCE [LARGE SCALE GENOMIC DNA]</scope>
    <source>
        <strain evidence="2 3">SAG 2145</strain>
    </source>
</reference>
<dbReference type="AlphaFoldDB" id="A0AAW1RJM5"/>
<protein>
    <submittedName>
        <fullName evidence="2">Uncharacterized protein</fullName>
    </submittedName>
</protein>
<evidence type="ECO:0000313" key="3">
    <source>
        <dbReference type="Proteomes" id="UP001438707"/>
    </source>
</evidence>